<feature type="domain" description="Cas12f1-like TNB" evidence="7">
    <location>
        <begin position="274"/>
        <end position="343"/>
    </location>
</feature>
<organism evidence="8 9">
    <name type="scientific">Burkholderia ubonensis</name>
    <dbReference type="NCBI Taxonomy" id="101571"/>
    <lineage>
        <taxon>Bacteria</taxon>
        <taxon>Pseudomonadati</taxon>
        <taxon>Pseudomonadota</taxon>
        <taxon>Betaproteobacteria</taxon>
        <taxon>Burkholderiales</taxon>
        <taxon>Burkholderiaceae</taxon>
        <taxon>Burkholderia</taxon>
        <taxon>Burkholderia cepacia complex</taxon>
    </lineage>
</organism>
<gene>
    <name evidence="8" type="ORF">WL29_21880</name>
</gene>
<proteinExistence type="inferred from homology"/>
<dbReference type="NCBIfam" id="NF040570">
    <property type="entry name" value="guided_TnpB"/>
    <property type="match status" value="1"/>
</dbReference>
<evidence type="ECO:0000259" key="7">
    <source>
        <dbReference type="Pfam" id="PF07282"/>
    </source>
</evidence>
<evidence type="ECO:0000313" key="8">
    <source>
        <dbReference type="EMBL" id="KWA84018.1"/>
    </source>
</evidence>
<dbReference type="Pfam" id="PF01385">
    <property type="entry name" value="OrfB_IS605"/>
    <property type="match status" value="1"/>
</dbReference>
<comment type="similarity">
    <text evidence="1">In the C-terminal section; belongs to the transposase 35 family.</text>
</comment>
<dbReference type="EMBL" id="LPHD01000049">
    <property type="protein sequence ID" value="KWA84018.1"/>
    <property type="molecule type" value="Genomic_DNA"/>
</dbReference>
<name>A0A106QCZ5_9BURK</name>
<dbReference type="PANTHER" id="PTHR30405:SF25">
    <property type="entry name" value="RNA-GUIDED DNA ENDONUCLEASE INSQ-RELATED"/>
    <property type="match status" value="1"/>
</dbReference>
<comment type="caution">
    <text evidence="8">The sequence shown here is derived from an EMBL/GenBank/DDBJ whole genome shotgun (WGS) entry which is preliminary data.</text>
</comment>
<dbReference type="RefSeq" id="WP_060192411.1">
    <property type="nucleotide sequence ID" value="NZ_LPHD01000049.1"/>
</dbReference>
<keyword evidence="4" id="KW-0238">DNA-binding</keyword>
<dbReference type="PANTHER" id="PTHR30405">
    <property type="entry name" value="TRANSPOSASE"/>
    <property type="match status" value="1"/>
</dbReference>
<evidence type="ECO:0000256" key="5">
    <source>
        <dbReference type="ARBA" id="ARBA00023172"/>
    </source>
</evidence>
<feature type="domain" description="Probable transposase IS891/IS1136/IS1341" evidence="6">
    <location>
        <begin position="169"/>
        <end position="262"/>
    </location>
</feature>
<evidence type="ECO:0000256" key="3">
    <source>
        <dbReference type="ARBA" id="ARBA00022578"/>
    </source>
</evidence>
<keyword evidence="3" id="KW-0815">Transposition</keyword>
<evidence type="ECO:0000259" key="6">
    <source>
        <dbReference type="Pfam" id="PF01385"/>
    </source>
</evidence>
<evidence type="ECO:0000313" key="9">
    <source>
        <dbReference type="Proteomes" id="UP000060630"/>
    </source>
</evidence>
<evidence type="ECO:0000256" key="1">
    <source>
        <dbReference type="ARBA" id="ARBA00008761"/>
    </source>
</evidence>
<dbReference type="Pfam" id="PF07282">
    <property type="entry name" value="Cas12f1-like_TNB"/>
    <property type="match status" value="1"/>
</dbReference>
<dbReference type="AlphaFoldDB" id="A0A106QCZ5"/>
<protein>
    <submittedName>
        <fullName evidence="8">Transposase</fullName>
    </submittedName>
</protein>
<sequence>MNSSSRESTRTLRLRLKDKHSAWLREQAREVNFVWNYCNELALKILQREGRFCSSAELDRYTAGATKEGLSLHSQTVQAISKELVTRRRQFKKRRLAWRTSSGVHRSLGWIPVKASALRYKGGQVWYGGSPLSLWDSYGLHQYELGTGSFSEDSRGRWYLNVTVLTKRAPASSAKKAVGLDLGLKDFLATSDGLKVDAHDFYRELEPSIAVAQRANKKQRVRAIHAKIANRRKDALHKLSTALVHEYGAIFVGNVNTVGLAQTRMAKSVLDAGWRAFRTMLQYKCDDAGAWFEAVNEAFSTQTCSCCASRTGPKGVAGLGIRAWRCEVCGSEHDRDINAARNILLTGMASRAAGAGLQDGNASARLAAGRGRLAEGIPVL</sequence>
<dbReference type="GO" id="GO:0032196">
    <property type="term" value="P:transposition"/>
    <property type="evidence" value="ECO:0007669"/>
    <property type="project" value="UniProtKB-KW"/>
</dbReference>
<dbReference type="GO" id="GO:0003677">
    <property type="term" value="F:DNA binding"/>
    <property type="evidence" value="ECO:0007669"/>
    <property type="project" value="UniProtKB-KW"/>
</dbReference>
<evidence type="ECO:0000256" key="2">
    <source>
        <dbReference type="ARBA" id="ARBA00011044"/>
    </source>
</evidence>
<dbReference type="GO" id="GO:0006310">
    <property type="term" value="P:DNA recombination"/>
    <property type="evidence" value="ECO:0007669"/>
    <property type="project" value="UniProtKB-KW"/>
</dbReference>
<evidence type="ECO:0000256" key="4">
    <source>
        <dbReference type="ARBA" id="ARBA00023125"/>
    </source>
</evidence>
<keyword evidence="5" id="KW-0233">DNA recombination</keyword>
<reference evidence="8 9" key="1">
    <citation type="submission" date="2015-11" db="EMBL/GenBank/DDBJ databases">
        <title>Expanding the genomic diversity of Burkholderia species for the development of highly accurate diagnostics.</title>
        <authorList>
            <person name="Sahl J."/>
            <person name="Keim P."/>
            <person name="Wagner D."/>
        </authorList>
    </citation>
    <scope>NUCLEOTIDE SEQUENCE [LARGE SCALE GENOMIC DNA]</scope>
    <source>
        <strain evidence="8 9">MSMB2087WGS</strain>
    </source>
</reference>
<dbReference type="InterPro" id="IPR001959">
    <property type="entry name" value="Transposase"/>
</dbReference>
<dbReference type="Proteomes" id="UP000060630">
    <property type="component" value="Unassembled WGS sequence"/>
</dbReference>
<accession>A0A106QCZ5</accession>
<dbReference type="InterPro" id="IPR051399">
    <property type="entry name" value="RNA-guided_DNA_endo/Transpos"/>
</dbReference>
<dbReference type="InterPro" id="IPR010095">
    <property type="entry name" value="Cas12f1-like_TNB"/>
</dbReference>
<comment type="similarity">
    <text evidence="2">In the N-terminal section; belongs to the transposase 2 family.</text>
</comment>